<dbReference type="Proteomes" id="UP000177932">
    <property type="component" value="Unassembled WGS sequence"/>
</dbReference>
<evidence type="ECO:0000313" key="1">
    <source>
        <dbReference type="EMBL" id="OGZ58101.1"/>
    </source>
</evidence>
<dbReference type="AlphaFoldDB" id="A0A1G2H766"/>
<proteinExistence type="predicted"/>
<gene>
    <name evidence="1" type="ORF">A2827_02650</name>
</gene>
<organism evidence="1 2">
    <name type="scientific">Candidatus Spechtbacteria bacterium RIFCSPHIGHO2_01_FULL_43_30</name>
    <dbReference type="NCBI Taxonomy" id="1802158"/>
    <lineage>
        <taxon>Bacteria</taxon>
        <taxon>Candidatus Spechtiibacteriota</taxon>
    </lineage>
</organism>
<dbReference type="EMBL" id="MHOD01000014">
    <property type="protein sequence ID" value="OGZ58101.1"/>
    <property type="molecule type" value="Genomic_DNA"/>
</dbReference>
<comment type="caution">
    <text evidence="1">The sequence shown here is derived from an EMBL/GenBank/DDBJ whole genome shotgun (WGS) entry which is preliminary data.</text>
</comment>
<protein>
    <submittedName>
        <fullName evidence="1">Uncharacterized protein</fullName>
    </submittedName>
</protein>
<accession>A0A1G2H766</accession>
<reference evidence="1 2" key="1">
    <citation type="journal article" date="2016" name="Nat. Commun.">
        <title>Thousands of microbial genomes shed light on interconnected biogeochemical processes in an aquifer system.</title>
        <authorList>
            <person name="Anantharaman K."/>
            <person name="Brown C.T."/>
            <person name="Hug L.A."/>
            <person name="Sharon I."/>
            <person name="Castelle C.J."/>
            <person name="Probst A.J."/>
            <person name="Thomas B.C."/>
            <person name="Singh A."/>
            <person name="Wilkins M.J."/>
            <person name="Karaoz U."/>
            <person name="Brodie E.L."/>
            <person name="Williams K.H."/>
            <person name="Hubbard S.S."/>
            <person name="Banfield J.F."/>
        </authorList>
    </citation>
    <scope>NUCLEOTIDE SEQUENCE [LARGE SCALE GENOMIC DNA]</scope>
</reference>
<name>A0A1G2H766_9BACT</name>
<evidence type="ECO:0000313" key="2">
    <source>
        <dbReference type="Proteomes" id="UP000177932"/>
    </source>
</evidence>
<sequence>MFRRIKYQIQRFSQRPKLSEGLETEKIKSDWQKIVKKVNKNAIDKSQALYVNNDKELIVRVVDHLWLQEMYLYRAFIEKEVLDKNKIIKSVRFIV</sequence>